<evidence type="ECO:0000313" key="1">
    <source>
        <dbReference type="EMBL" id="PZF72514.1"/>
    </source>
</evidence>
<evidence type="ECO:0000313" key="2">
    <source>
        <dbReference type="Proteomes" id="UP000248745"/>
    </source>
</evidence>
<sequence>MNKMIQQRIADAALTSYKNSVDGFRQTLLPFAISLTAADKMGMRTMAEGREGYVRLLSRIALAHPDCLSRNDDPQQLADALDYDQHLEDLRQSLMALSEQITNIQIANSKDIMTYTDNYAASLQVGRTGNSSLDTAMHEIDDWNKRYGGRKAAIDPAANNAAPANPQ</sequence>
<name>A0A2W2AX13_9BACT</name>
<dbReference type="RefSeq" id="WP_110999104.1">
    <property type="nucleotide sequence ID" value="NZ_QKTW01000017.1"/>
</dbReference>
<accession>A0A2W2AX13</accession>
<dbReference type="EMBL" id="QKTW01000017">
    <property type="protein sequence ID" value="PZF72514.1"/>
    <property type="molecule type" value="Genomic_DNA"/>
</dbReference>
<dbReference type="Proteomes" id="UP000248745">
    <property type="component" value="Unassembled WGS sequence"/>
</dbReference>
<keyword evidence="2" id="KW-1185">Reference proteome</keyword>
<dbReference type="OrthoDB" id="1350386at2"/>
<gene>
    <name evidence="1" type="ORF">DN068_11660</name>
</gene>
<reference evidence="1 2" key="1">
    <citation type="submission" date="2018-06" db="EMBL/GenBank/DDBJ databases">
        <title>Mucibacter soli gen. nov., sp. nov., a new member of the family Chitinophagaceae producing mucin.</title>
        <authorList>
            <person name="Kim M.-K."/>
            <person name="Park S."/>
            <person name="Kim T.-S."/>
            <person name="Joung Y."/>
            <person name="Han J.-H."/>
            <person name="Kim S.B."/>
        </authorList>
    </citation>
    <scope>NUCLEOTIDE SEQUENCE [LARGE SCALE GENOMIC DNA]</scope>
    <source>
        <strain evidence="1 2">R1-15</strain>
    </source>
</reference>
<comment type="caution">
    <text evidence="1">The sequence shown here is derived from an EMBL/GenBank/DDBJ whole genome shotgun (WGS) entry which is preliminary data.</text>
</comment>
<proteinExistence type="predicted"/>
<organism evidence="1 2">
    <name type="scientific">Taibaiella soli</name>
    <dbReference type="NCBI Taxonomy" id="1649169"/>
    <lineage>
        <taxon>Bacteria</taxon>
        <taxon>Pseudomonadati</taxon>
        <taxon>Bacteroidota</taxon>
        <taxon>Chitinophagia</taxon>
        <taxon>Chitinophagales</taxon>
        <taxon>Chitinophagaceae</taxon>
        <taxon>Taibaiella</taxon>
    </lineage>
</organism>
<dbReference type="AlphaFoldDB" id="A0A2W2AX13"/>
<protein>
    <submittedName>
        <fullName evidence="1">Uncharacterized protein</fullName>
    </submittedName>
</protein>